<dbReference type="InterPro" id="IPR010852">
    <property type="entry name" value="ABATE"/>
</dbReference>
<gene>
    <name evidence="2" type="ORF">FG385_21020</name>
</gene>
<dbReference type="SUPFAM" id="SSF160904">
    <property type="entry name" value="Jann2411-like"/>
    <property type="match status" value="1"/>
</dbReference>
<keyword evidence="3" id="KW-1185">Reference proteome</keyword>
<dbReference type="Proteomes" id="UP000305546">
    <property type="component" value="Unassembled WGS sequence"/>
</dbReference>
<evidence type="ECO:0000313" key="2">
    <source>
        <dbReference type="EMBL" id="TNC23516.1"/>
    </source>
</evidence>
<dbReference type="AlphaFoldDB" id="A0A5C4LYZ2"/>
<reference evidence="2 3" key="1">
    <citation type="submission" date="2019-06" db="EMBL/GenBank/DDBJ databases">
        <title>Amycolatopsis alkalitolerans sp. nov., isolated from Gastrodia elata Blume.</title>
        <authorList>
            <person name="Narsing Rao M.P."/>
            <person name="Li W.J."/>
        </authorList>
    </citation>
    <scope>NUCLEOTIDE SEQUENCE [LARGE SCALE GENOMIC DNA]</scope>
    <source>
        <strain evidence="2 3">SYSUP0005</strain>
    </source>
</reference>
<protein>
    <submittedName>
        <fullName evidence="2">CGNR zinc finger domain-containing protein</fullName>
    </submittedName>
</protein>
<dbReference type="Pfam" id="PF11706">
    <property type="entry name" value="zf-CGNR"/>
    <property type="match status" value="1"/>
</dbReference>
<evidence type="ECO:0000259" key="1">
    <source>
        <dbReference type="Pfam" id="PF11706"/>
    </source>
</evidence>
<dbReference type="Gene3D" id="1.10.3300.10">
    <property type="entry name" value="Jann2411-like domain"/>
    <property type="match status" value="1"/>
</dbReference>
<dbReference type="PANTHER" id="PTHR35525:SF3">
    <property type="entry name" value="BLL6575 PROTEIN"/>
    <property type="match status" value="1"/>
</dbReference>
<dbReference type="PANTHER" id="PTHR35525">
    <property type="entry name" value="BLL6575 PROTEIN"/>
    <property type="match status" value="1"/>
</dbReference>
<comment type="caution">
    <text evidence="2">The sequence shown here is derived from an EMBL/GenBank/DDBJ whole genome shotgun (WGS) entry which is preliminary data.</text>
</comment>
<proteinExistence type="predicted"/>
<accession>A0A5C4LYZ2</accession>
<dbReference type="InterPro" id="IPR023286">
    <property type="entry name" value="ABATE_dom_sf"/>
</dbReference>
<organism evidence="2 3">
    <name type="scientific">Amycolatopsis alkalitolerans</name>
    <dbReference type="NCBI Taxonomy" id="2547244"/>
    <lineage>
        <taxon>Bacteria</taxon>
        <taxon>Bacillati</taxon>
        <taxon>Actinomycetota</taxon>
        <taxon>Actinomycetes</taxon>
        <taxon>Pseudonocardiales</taxon>
        <taxon>Pseudonocardiaceae</taxon>
        <taxon>Amycolatopsis</taxon>
    </lineage>
</organism>
<dbReference type="RefSeq" id="WP_139098473.1">
    <property type="nucleotide sequence ID" value="NZ_VDFW01000019.1"/>
</dbReference>
<evidence type="ECO:0000313" key="3">
    <source>
        <dbReference type="Proteomes" id="UP000305546"/>
    </source>
</evidence>
<sequence length="174" mass="18691">MHFNPYGGAAAHVAAALVNRGPASAAELLETIRATGMSLTALSEKDAAMVRDWAARLQEVFAERDAGTRADLVNRLLADAACRPYISRHDGKPAHLHYASEDAEGARRVQAYTAGGLAHLLCEDPSRMGMCASEGCAVVFVDTSRNGRRRFCSTRCATRVHVAEHRQRAASLSA</sequence>
<feature type="domain" description="Zinc finger CGNR" evidence="1">
    <location>
        <begin position="127"/>
        <end position="168"/>
    </location>
</feature>
<dbReference type="EMBL" id="VDFW01000019">
    <property type="protein sequence ID" value="TNC23516.1"/>
    <property type="molecule type" value="Genomic_DNA"/>
</dbReference>
<dbReference type="InterPro" id="IPR021005">
    <property type="entry name" value="Znf_CGNR"/>
</dbReference>
<dbReference type="OrthoDB" id="3531194at2"/>
<name>A0A5C4LYZ2_9PSEU</name>